<keyword evidence="2" id="KW-1185">Reference proteome</keyword>
<organism evidence="1 2">
    <name type="scientific">Clostridium brassicae</name>
    <dbReference type="NCBI Taxonomy" id="2999072"/>
    <lineage>
        <taxon>Bacteria</taxon>
        <taxon>Bacillati</taxon>
        <taxon>Bacillota</taxon>
        <taxon>Clostridia</taxon>
        <taxon>Eubacteriales</taxon>
        <taxon>Clostridiaceae</taxon>
        <taxon>Clostridium</taxon>
    </lineage>
</organism>
<reference evidence="1" key="1">
    <citation type="submission" date="2022-12" db="EMBL/GenBank/DDBJ databases">
        <title>Clostridium sp. nov., isolated from industrial wastewater.</title>
        <authorList>
            <person name="Jiayan W."/>
        </authorList>
    </citation>
    <scope>NUCLEOTIDE SEQUENCE</scope>
    <source>
        <strain evidence="1">ZC22-4</strain>
    </source>
</reference>
<dbReference type="EMBL" id="JAPQFJ010000008">
    <property type="protein sequence ID" value="MCY6958897.1"/>
    <property type="molecule type" value="Genomic_DNA"/>
</dbReference>
<name>A0ABT4D9A6_9CLOT</name>
<sequence>MGENPIYTFTKDMIKHTIKLDERYNEVMSVDGGFIILNVGSIDLEYSKSKITNKEKVAISIRNHLGELIAKDFIFDFKDSKLVFYDSNYFYTFKIIEGEN</sequence>
<evidence type="ECO:0000313" key="1">
    <source>
        <dbReference type="EMBL" id="MCY6958897.1"/>
    </source>
</evidence>
<gene>
    <name evidence="1" type="ORF">OW729_09805</name>
</gene>
<proteinExistence type="predicted"/>
<accession>A0ABT4D9A6</accession>
<dbReference type="Proteomes" id="UP001144612">
    <property type="component" value="Unassembled WGS sequence"/>
</dbReference>
<dbReference type="RefSeq" id="WP_268061310.1">
    <property type="nucleotide sequence ID" value="NZ_JAPQFJ010000008.1"/>
</dbReference>
<protein>
    <submittedName>
        <fullName evidence="1">Uncharacterized protein</fullName>
    </submittedName>
</protein>
<comment type="caution">
    <text evidence="1">The sequence shown here is derived from an EMBL/GenBank/DDBJ whole genome shotgun (WGS) entry which is preliminary data.</text>
</comment>
<evidence type="ECO:0000313" key="2">
    <source>
        <dbReference type="Proteomes" id="UP001144612"/>
    </source>
</evidence>